<evidence type="ECO:0000256" key="3">
    <source>
        <dbReference type="ARBA" id="ARBA00022833"/>
    </source>
</evidence>
<feature type="region of interest" description="Disordered" evidence="5">
    <location>
        <begin position="569"/>
        <end position="688"/>
    </location>
</feature>
<dbReference type="SMART" id="SM00249">
    <property type="entry name" value="PHD"/>
    <property type="match status" value="2"/>
</dbReference>
<evidence type="ECO:0000256" key="4">
    <source>
        <dbReference type="PROSITE-ProRule" id="PRU00146"/>
    </source>
</evidence>
<dbReference type="PANTHER" id="PTHR47636:SF1">
    <property type="entry name" value="TRANSCRIPTIONAL REGULATORY PROTEIN RCO1"/>
    <property type="match status" value="1"/>
</dbReference>
<dbReference type="Gene3D" id="3.30.40.10">
    <property type="entry name" value="Zinc/RING finger domain, C3HC4 (zinc finger)"/>
    <property type="match status" value="2"/>
</dbReference>
<protein>
    <recommendedName>
        <fullName evidence="6">PHD-type domain-containing protein</fullName>
    </recommendedName>
</protein>
<keyword evidence="2 4" id="KW-0863">Zinc-finger</keyword>
<dbReference type="InterPro" id="IPR001965">
    <property type="entry name" value="Znf_PHD"/>
</dbReference>
<feature type="compositionally biased region" description="Low complexity" evidence="5">
    <location>
        <begin position="418"/>
        <end position="434"/>
    </location>
</feature>
<dbReference type="OrthoDB" id="5876363at2759"/>
<dbReference type="InterPro" id="IPR052819">
    <property type="entry name" value="Chromatin_regulatory_protein"/>
</dbReference>
<dbReference type="Pfam" id="PF00628">
    <property type="entry name" value="PHD"/>
    <property type="match status" value="1"/>
</dbReference>
<feature type="compositionally biased region" description="Basic and acidic residues" evidence="5">
    <location>
        <begin position="128"/>
        <end position="140"/>
    </location>
</feature>
<dbReference type="CDD" id="cd15535">
    <property type="entry name" value="PHD1_Rco1"/>
    <property type="match status" value="1"/>
</dbReference>
<evidence type="ECO:0000256" key="2">
    <source>
        <dbReference type="ARBA" id="ARBA00022771"/>
    </source>
</evidence>
<feature type="compositionally biased region" description="Low complexity" evidence="5">
    <location>
        <begin position="390"/>
        <end position="399"/>
    </location>
</feature>
<evidence type="ECO:0000256" key="5">
    <source>
        <dbReference type="SAM" id="MobiDB-lite"/>
    </source>
</evidence>
<feature type="region of interest" description="Disordered" evidence="5">
    <location>
        <begin position="977"/>
        <end position="1002"/>
    </location>
</feature>
<dbReference type="AlphaFoldDB" id="A0A8H7ANR1"/>
<dbReference type="InterPro" id="IPR019787">
    <property type="entry name" value="Znf_PHD-finger"/>
</dbReference>
<feature type="compositionally biased region" description="Low complexity" evidence="5">
    <location>
        <begin position="318"/>
        <end position="330"/>
    </location>
</feature>
<keyword evidence="3" id="KW-0862">Zinc</keyword>
<reference evidence="7" key="1">
    <citation type="submission" date="2020-02" db="EMBL/GenBank/DDBJ databases">
        <authorList>
            <person name="Palmer J.M."/>
        </authorList>
    </citation>
    <scope>NUCLEOTIDE SEQUENCE</scope>
    <source>
        <strain evidence="7">EPUS1.4</strain>
        <tissue evidence="7">Thallus</tissue>
    </source>
</reference>
<evidence type="ECO:0000259" key="6">
    <source>
        <dbReference type="PROSITE" id="PS50016"/>
    </source>
</evidence>
<evidence type="ECO:0000313" key="8">
    <source>
        <dbReference type="Proteomes" id="UP000606974"/>
    </source>
</evidence>
<dbReference type="SUPFAM" id="SSF57903">
    <property type="entry name" value="FYVE/PHD zinc finger"/>
    <property type="match status" value="2"/>
</dbReference>
<feature type="compositionally biased region" description="Polar residues" evidence="5">
    <location>
        <begin position="104"/>
        <end position="124"/>
    </location>
</feature>
<feature type="region of interest" description="Disordered" evidence="5">
    <location>
        <begin position="95"/>
        <end position="155"/>
    </location>
</feature>
<dbReference type="PANTHER" id="PTHR47636">
    <property type="entry name" value="TRANSCRIPTIONAL REGULATORY PROTEIN RCO1"/>
    <property type="match status" value="1"/>
</dbReference>
<sequence>MAALRGPPSTRKSSRLSSPATLPRVERETVNSVNDVTRARETSKTFLDQWVEPPLRAAAPSFEDHRGLERVGVLEHFQPLGQPPTQKLMQKLKLAPPRPGRATPVQSEEVSTPTTQVEEMSTASPAEEPLRAHSVDESTMRAESIPPIRVHEENDADYRPAVPPALVITRPKMPPRNSVSIPPTPLPTGGYIFHGHYHPETIKQHVEAAVRRAELQSPNLALGIRKLCADSELDPALWAVLDAVLNQSATKEQWKLFRRYVKEGKKEYSRHSTPTAKATSLALAASNQRFTPTQTSTPTKTAFSAPVQLPEAAPPFSQPSSQPVHIFHPQPTLPVQPPSFPSPPKHPPTQPSPVHQHRMPSPTISAPPVALPLRSSSPEQAADKSAIVTNGENGENGENLDTRTFQEGLQKLERTSPKRSQSVSSSSSLSSAKSLDAETFAPAINEEAQINGTRAAAKSGLDQRQAAAHKPGANKSRAPKIGLFSVFPNTNKANARKQQAGSEIDELELSRRRQRLQQNQTFHEDYTSRFYTGESSERAVLAHSPSYRVEKFSSSVQVPVTHSQSLSTFQDTLSSPADTLPSADFGLRDGISKKRSRDESEIDEEEVQTPRSSPGPLLVPPPPGAASISRSGTPRGAQMPPTKKAKKSARVMVSPNKPRNGGIVAGFARAGPGRDRDSTVGNGIDSSEEENNDFCAACGSNGRLLCCDGCPNSFHFACLDPPMKGPPEGSWYCSRCVARQNRGPAEVNGFLGRLITRSDDINPIQFGLPAQLEEYFDGIRSGEGGEYEDVGLSRTHASDVKMNRAGFIEEPDYKRLKDAKGNVIFCYRCRLISDGKRDVIPCDFCPYRWHLDCLDPPLAVPPRRRHGDKPNASWRCPLHVDNDLRNLGNSEESGLGRQPRHRIPKNPIPVDVSISRGVRNNGIIDVELMKDDERIDDVEMLGTIYRLPERGIRLDFLERIRRSRYEDMIARQQYATHVRDRSKLKRPSNAPPSDMLDSTSSVPNTLISSAAAANTTLRAKTLREQQAVLSLQALAQQDEVSERVLGNEIADLTDKLILGAGEDVVGLAEKEEREQLEVFRALVEKRLSILKAGGKDDTKSLRSNGGGRVVVNGAGKRSRGSSPLAILKSTSTLGSKTHLPQHRTVWKHCIFPSLPFPFSIIILRALLENGRHFVYL</sequence>
<proteinExistence type="predicted"/>
<keyword evidence="1" id="KW-0479">Metal-binding</keyword>
<comment type="caution">
    <text evidence="7">The sequence shown here is derived from an EMBL/GenBank/DDBJ whole genome shotgun (WGS) entry which is preliminary data.</text>
</comment>
<dbReference type="PROSITE" id="PS01359">
    <property type="entry name" value="ZF_PHD_1"/>
    <property type="match status" value="1"/>
</dbReference>
<dbReference type="InterPro" id="IPR011011">
    <property type="entry name" value="Znf_FYVE_PHD"/>
</dbReference>
<feature type="region of interest" description="Disordered" evidence="5">
    <location>
        <begin position="1101"/>
        <end position="1121"/>
    </location>
</feature>
<evidence type="ECO:0000256" key="1">
    <source>
        <dbReference type="ARBA" id="ARBA00022723"/>
    </source>
</evidence>
<dbReference type="FunFam" id="3.30.40.10:FF:000748">
    <property type="entry name" value="PHD finger domain protein, putative"/>
    <property type="match status" value="1"/>
</dbReference>
<evidence type="ECO:0000313" key="7">
    <source>
        <dbReference type="EMBL" id="KAF7512498.1"/>
    </source>
</evidence>
<feature type="region of interest" description="Disordered" evidence="5">
    <location>
        <begin position="887"/>
        <end position="908"/>
    </location>
</feature>
<keyword evidence="8" id="KW-1185">Reference proteome</keyword>
<dbReference type="EMBL" id="JAACFV010000012">
    <property type="protein sequence ID" value="KAF7512498.1"/>
    <property type="molecule type" value="Genomic_DNA"/>
</dbReference>
<name>A0A8H7ANR1_9EURO</name>
<dbReference type="GO" id="GO:0032221">
    <property type="term" value="C:Rpd3S complex"/>
    <property type="evidence" value="ECO:0007669"/>
    <property type="project" value="TreeGrafter"/>
</dbReference>
<feature type="region of interest" description="Disordered" evidence="5">
    <location>
        <begin position="1"/>
        <end position="45"/>
    </location>
</feature>
<feature type="domain" description="PHD-type" evidence="6">
    <location>
        <begin position="692"/>
        <end position="739"/>
    </location>
</feature>
<gene>
    <name evidence="7" type="ORF">GJ744_001433</name>
</gene>
<dbReference type="GO" id="GO:0006357">
    <property type="term" value="P:regulation of transcription by RNA polymerase II"/>
    <property type="evidence" value="ECO:0007669"/>
    <property type="project" value="TreeGrafter"/>
</dbReference>
<dbReference type="GO" id="GO:0008270">
    <property type="term" value="F:zinc ion binding"/>
    <property type="evidence" value="ECO:0007669"/>
    <property type="project" value="UniProtKB-KW"/>
</dbReference>
<accession>A0A8H7ANR1</accession>
<feature type="compositionally biased region" description="Pro residues" evidence="5">
    <location>
        <begin position="331"/>
        <end position="351"/>
    </location>
</feature>
<organism evidence="7 8">
    <name type="scientific">Endocarpon pusillum</name>
    <dbReference type="NCBI Taxonomy" id="364733"/>
    <lineage>
        <taxon>Eukaryota</taxon>
        <taxon>Fungi</taxon>
        <taxon>Dikarya</taxon>
        <taxon>Ascomycota</taxon>
        <taxon>Pezizomycotina</taxon>
        <taxon>Eurotiomycetes</taxon>
        <taxon>Chaetothyriomycetidae</taxon>
        <taxon>Verrucariales</taxon>
        <taxon>Verrucariaceae</taxon>
        <taxon>Endocarpon</taxon>
    </lineage>
</organism>
<dbReference type="PROSITE" id="PS50016">
    <property type="entry name" value="ZF_PHD_2"/>
    <property type="match status" value="1"/>
</dbReference>
<feature type="region of interest" description="Disordered" evidence="5">
    <location>
        <begin position="455"/>
        <end position="480"/>
    </location>
</feature>
<feature type="region of interest" description="Disordered" evidence="5">
    <location>
        <begin position="310"/>
        <end position="435"/>
    </location>
</feature>
<dbReference type="Proteomes" id="UP000606974">
    <property type="component" value="Unassembled WGS sequence"/>
</dbReference>
<dbReference type="InterPro" id="IPR019786">
    <property type="entry name" value="Zinc_finger_PHD-type_CS"/>
</dbReference>
<dbReference type="InterPro" id="IPR013083">
    <property type="entry name" value="Znf_RING/FYVE/PHD"/>
</dbReference>
<dbReference type="CDD" id="cd15534">
    <property type="entry name" value="PHD2_PHF12_Rco1"/>
    <property type="match status" value="1"/>
</dbReference>
<feature type="compositionally biased region" description="Basic and acidic residues" evidence="5">
    <location>
        <begin position="586"/>
        <end position="599"/>
    </location>
</feature>